<evidence type="ECO:0000259" key="1">
    <source>
        <dbReference type="Pfam" id="PF00135"/>
    </source>
</evidence>
<gene>
    <name evidence="2" type="ORF">VTL71DRAFT_9360</name>
</gene>
<dbReference type="Gene3D" id="3.40.50.1820">
    <property type="entry name" value="alpha/beta hydrolase"/>
    <property type="match status" value="1"/>
</dbReference>
<dbReference type="InterPro" id="IPR002018">
    <property type="entry name" value="CarbesteraseB"/>
</dbReference>
<evidence type="ECO:0000313" key="2">
    <source>
        <dbReference type="EMBL" id="KAL2060719.1"/>
    </source>
</evidence>
<proteinExistence type="predicted"/>
<evidence type="ECO:0000313" key="3">
    <source>
        <dbReference type="Proteomes" id="UP001595075"/>
    </source>
</evidence>
<dbReference type="InterPro" id="IPR029058">
    <property type="entry name" value="AB_hydrolase_fold"/>
</dbReference>
<dbReference type="SUPFAM" id="SSF53474">
    <property type="entry name" value="alpha/beta-Hydrolases"/>
    <property type="match status" value="1"/>
</dbReference>
<dbReference type="Pfam" id="PF00135">
    <property type="entry name" value="COesterase"/>
    <property type="match status" value="1"/>
</dbReference>
<dbReference type="Proteomes" id="UP001595075">
    <property type="component" value="Unassembled WGS sequence"/>
</dbReference>
<keyword evidence="3" id="KW-1185">Reference proteome</keyword>
<sequence>MTSATSAVVTHPALSCSFKGLEKSFFETGGATVWQFRGIEYGTIPARFQQAILNEKFPPSFNGTFYRPKCPQLVTETRLEGMLIGVPPKHVPENAPDIFDEFHCLNLNITTPPGAREGQDYPVMVYIHGGGGFSGSNSDWWCDPSGIVSKSITMEKPVVVVTINYRLSVLGNLASQELRDAHGDRDGGNYAFHDMHLALEWVHKHIGPFGGSCSDITTYGESFGSLGVETLLHSELTPRFSKAILQSEVLGAPLLTNPETIAAKSATYDKMKTYLGVTTVQELQTVDWQDLLKAYMACNARAGLPEVPMIDDIVLSANWRDNYNFARGRSGIVMIGNTLNEGSAIEAILAGAPKSESPPTTQSLITAVRAALPDLPIGAIFSQYQIAEDTALSIVRAQLLTMIEDIAWFIPTVELVEKLENPHPFRKCTVYQYSFQQLSPFEGQFKGRPAHALDLAYLHGDPEIFILNGTKETNIELQSQEFLKGQWVLFADGEVLWDSKKIMEIGPYELGGPVDIDTFLKEKRDSDRWNAFKPLSFANLEVLTGLLLGHLSQLNGV</sequence>
<name>A0ABR4BSU3_9HELO</name>
<dbReference type="PANTHER" id="PTHR43142:SF5">
    <property type="entry name" value="CARBOXYLIC ESTER HYDROLASE"/>
    <property type="match status" value="1"/>
</dbReference>
<dbReference type="PANTHER" id="PTHR43142">
    <property type="entry name" value="CARBOXYLIC ESTER HYDROLASE"/>
    <property type="match status" value="1"/>
</dbReference>
<reference evidence="2 3" key="1">
    <citation type="journal article" date="2024" name="Commun. Biol.">
        <title>Comparative genomic analysis of thermophilic fungi reveals convergent evolutionary adaptations and gene losses.</title>
        <authorList>
            <person name="Steindorff A.S."/>
            <person name="Aguilar-Pontes M.V."/>
            <person name="Robinson A.J."/>
            <person name="Andreopoulos B."/>
            <person name="LaButti K."/>
            <person name="Kuo A."/>
            <person name="Mondo S."/>
            <person name="Riley R."/>
            <person name="Otillar R."/>
            <person name="Haridas S."/>
            <person name="Lipzen A."/>
            <person name="Grimwood J."/>
            <person name="Schmutz J."/>
            <person name="Clum A."/>
            <person name="Reid I.D."/>
            <person name="Moisan M.C."/>
            <person name="Butler G."/>
            <person name="Nguyen T.T.M."/>
            <person name="Dewar K."/>
            <person name="Conant G."/>
            <person name="Drula E."/>
            <person name="Henrissat B."/>
            <person name="Hansel C."/>
            <person name="Singer S."/>
            <person name="Hutchinson M.I."/>
            <person name="de Vries R.P."/>
            <person name="Natvig D.O."/>
            <person name="Powell A.J."/>
            <person name="Tsang A."/>
            <person name="Grigoriev I.V."/>
        </authorList>
    </citation>
    <scope>NUCLEOTIDE SEQUENCE [LARGE SCALE GENOMIC DNA]</scope>
    <source>
        <strain evidence="2 3">CBS 494.80</strain>
    </source>
</reference>
<feature type="domain" description="Carboxylesterase type B" evidence="1">
    <location>
        <begin position="20"/>
        <end position="491"/>
    </location>
</feature>
<organism evidence="2 3">
    <name type="scientific">Oculimacula yallundae</name>
    <dbReference type="NCBI Taxonomy" id="86028"/>
    <lineage>
        <taxon>Eukaryota</taxon>
        <taxon>Fungi</taxon>
        <taxon>Dikarya</taxon>
        <taxon>Ascomycota</taxon>
        <taxon>Pezizomycotina</taxon>
        <taxon>Leotiomycetes</taxon>
        <taxon>Helotiales</taxon>
        <taxon>Ploettnerulaceae</taxon>
        <taxon>Oculimacula</taxon>
    </lineage>
</organism>
<comment type="caution">
    <text evidence="2">The sequence shown here is derived from an EMBL/GenBank/DDBJ whole genome shotgun (WGS) entry which is preliminary data.</text>
</comment>
<protein>
    <recommendedName>
        <fullName evidence="1">Carboxylesterase type B domain-containing protein</fullName>
    </recommendedName>
</protein>
<dbReference type="EMBL" id="JAZHXI010000021">
    <property type="protein sequence ID" value="KAL2060719.1"/>
    <property type="molecule type" value="Genomic_DNA"/>
</dbReference>
<accession>A0ABR4BSU3</accession>